<organism evidence="2 3">
    <name type="scientific">Brassica cretica</name>
    <name type="common">Mustard</name>
    <dbReference type="NCBI Taxonomy" id="69181"/>
    <lineage>
        <taxon>Eukaryota</taxon>
        <taxon>Viridiplantae</taxon>
        <taxon>Streptophyta</taxon>
        <taxon>Embryophyta</taxon>
        <taxon>Tracheophyta</taxon>
        <taxon>Spermatophyta</taxon>
        <taxon>Magnoliopsida</taxon>
        <taxon>eudicotyledons</taxon>
        <taxon>Gunneridae</taxon>
        <taxon>Pentapetalae</taxon>
        <taxon>rosids</taxon>
        <taxon>malvids</taxon>
        <taxon>Brassicales</taxon>
        <taxon>Brassicaceae</taxon>
        <taxon>Brassiceae</taxon>
        <taxon>Brassica</taxon>
    </lineage>
</organism>
<protein>
    <submittedName>
        <fullName evidence="2">Uncharacterized protein</fullName>
    </submittedName>
</protein>
<feature type="region of interest" description="Disordered" evidence="1">
    <location>
        <begin position="219"/>
        <end position="262"/>
    </location>
</feature>
<gene>
    <name evidence="2" type="ORF">F2Q69_00012564</name>
</gene>
<feature type="region of interest" description="Disordered" evidence="1">
    <location>
        <begin position="332"/>
        <end position="372"/>
    </location>
</feature>
<evidence type="ECO:0000313" key="2">
    <source>
        <dbReference type="EMBL" id="KAF3559353.1"/>
    </source>
</evidence>
<feature type="compositionally biased region" description="Low complexity" evidence="1">
    <location>
        <begin position="338"/>
        <end position="360"/>
    </location>
</feature>
<dbReference type="Proteomes" id="UP000712600">
    <property type="component" value="Unassembled WGS sequence"/>
</dbReference>
<reference evidence="2" key="1">
    <citation type="submission" date="2019-12" db="EMBL/GenBank/DDBJ databases">
        <title>Genome sequencing and annotation of Brassica cretica.</title>
        <authorList>
            <person name="Studholme D.J."/>
            <person name="Sarris P."/>
        </authorList>
    </citation>
    <scope>NUCLEOTIDE SEQUENCE</scope>
    <source>
        <strain evidence="2">PFS-109/04</strain>
        <tissue evidence="2">Leaf</tissue>
    </source>
</reference>
<dbReference type="EMBL" id="QGKX02000996">
    <property type="protein sequence ID" value="KAF3559353.1"/>
    <property type="molecule type" value="Genomic_DNA"/>
</dbReference>
<comment type="caution">
    <text evidence="2">The sequence shown here is derived from an EMBL/GenBank/DDBJ whole genome shotgun (WGS) entry which is preliminary data.</text>
</comment>
<feature type="region of interest" description="Disordered" evidence="1">
    <location>
        <begin position="31"/>
        <end position="77"/>
    </location>
</feature>
<feature type="compositionally biased region" description="Low complexity" evidence="1">
    <location>
        <begin position="227"/>
        <end position="254"/>
    </location>
</feature>
<accession>A0A8S9R386</accession>
<sequence length="372" mass="40825">MGDESGKTDSGEVEKVDYEDVELLIDLKKKAKGMKRRATLSMQRANPPRETSRKSSVPEAVPSKTPTASASVGGSKAKLSRKTANAKLLAEQRYESFSYREIIPERSIDPEADDMWRYLEVIRRGHPEKTVTGLGGYIPEIVKKFYAALPGKMTKDSEVTASLRGLTADKLSDRRNTWTVTKYLSPCKAALVILSSYNWVPSSHKNVVSVDRTRLSYKIKKGRDASNSKTSSKSGPPPSASRSKPSRKPSSPDKGYVPPHQSLRPVGKFQIIHRGAIACPGEPVDVEEAKIALDGALVSIQQLAVAMEALTSVVSHIAQMVLEKYPKLKRGRLKMQRSSGHSDTDSSTTTNAAESTTMSAYTDEQDEVRIET</sequence>
<evidence type="ECO:0000256" key="1">
    <source>
        <dbReference type="SAM" id="MobiDB-lite"/>
    </source>
</evidence>
<name>A0A8S9R386_BRACR</name>
<proteinExistence type="predicted"/>
<dbReference type="AlphaFoldDB" id="A0A8S9R386"/>
<evidence type="ECO:0000313" key="3">
    <source>
        <dbReference type="Proteomes" id="UP000712600"/>
    </source>
</evidence>